<reference evidence="2" key="1">
    <citation type="submission" date="2021-02" db="EMBL/GenBank/DDBJ databases">
        <authorList>
            <person name="Nowell W R."/>
        </authorList>
    </citation>
    <scope>NUCLEOTIDE SEQUENCE</scope>
</reference>
<feature type="non-terminal residue" evidence="2">
    <location>
        <position position="1"/>
    </location>
</feature>
<gene>
    <name evidence="2" type="ORF">OKA104_LOCUS43883</name>
</gene>
<organism evidence="2 3">
    <name type="scientific">Adineta steineri</name>
    <dbReference type="NCBI Taxonomy" id="433720"/>
    <lineage>
        <taxon>Eukaryota</taxon>
        <taxon>Metazoa</taxon>
        <taxon>Spiralia</taxon>
        <taxon>Gnathifera</taxon>
        <taxon>Rotifera</taxon>
        <taxon>Eurotatoria</taxon>
        <taxon>Bdelloidea</taxon>
        <taxon>Adinetida</taxon>
        <taxon>Adinetidae</taxon>
        <taxon>Adineta</taxon>
    </lineage>
</organism>
<name>A0A820F6T8_9BILA</name>
<feature type="region of interest" description="Disordered" evidence="1">
    <location>
        <begin position="1"/>
        <end position="40"/>
    </location>
</feature>
<evidence type="ECO:0000313" key="3">
    <source>
        <dbReference type="Proteomes" id="UP000663881"/>
    </source>
</evidence>
<protein>
    <submittedName>
        <fullName evidence="2">Uncharacterized protein</fullName>
    </submittedName>
</protein>
<dbReference type="Proteomes" id="UP000663881">
    <property type="component" value="Unassembled WGS sequence"/>
</dbReference>
<evidence type="ECO:0000313" key="2">
    <source>
        <dbReference type="EMBL" id="CAF4256441.1"/>
    </source>
</evidence>
<feature type="compositionally biased region" description="Basic residues" evidence="1">
    <location>
        <begin position="1"/>
        <end position="14"/>
    </location>
</feature>
<dbReference type="EMBL" id="CAJOAY010012772">
    <property type="protein sequence ID" value="CAF4256441.1"/>
    <property type="molecule type" value="Genomic_DNA"/>
</dbReference>
<comment type="caution">
    <text evidence="2">The sequence shown here is derived from an EMBL/GenBank/DDBJ whole genome shotgun (WGS) entry which is preliminary data.</text>
</comment>
<accession>A0A820F6T8</accession>
<evidence type="ECO:0000256" key="1">
    <source>
        <dbReference type="SAM" id="MobiDB-lite"/>
    </source>
</evidence>
<sequence length="40" mass="4203">RNRQFGRGGARIKGKITAGKSTERGADEGKGATAQATRDQ</sequence>
<proteinExistence type="predicted"/>
<feature type="compositionally biased region" description="Basic and acidic residues" evidence="1">
    <location>
        <begin position="21"/>
        <end position="30"/>
    </location>
</feature>
<dbReference type="AlphaFoldDB" id="A0A820F6T8"/>